<evidence type="ECO:0000313" key="5">
    <source>
        <dbReference type="EMBL" id="MDW5597566.1"/>
    </source>
</evidence>
<evidence type="ECO:0000259" key="4">
    <source>
        <dbReference type="PROSITE" id="PS51000"/>
    </source>
</evidence>
<feature type="domain" description="HTH deoR-type" evidence="4">
    <location>
        <begin position="11"/>
        <end position="66"/>
    </location>
</feature>
<dbReference type="GO" id="GO:0003677">
    <property type="term" value="F:DNA binding"/>
    <property type="evidence" value="ECO:0007669"/>
    <property type="project" value="UniProtKB-KW"/>
</dbReference>
<organism evidence="5 6">
    <name type="scientific">Conexibacter stalactiti</name>
    <dbReference type="NCBI Taxonomy" id="1940611"/>
    <lineage>
        <taxon>Bacteria</taxon>
        <taxon>Bacillati</taxon>
        <taxon>Actinomycetota</taxon>
        <taxon>Thermoleophilia</taxon>
        <taxon>Solirubrobacterales</taxon>
        <taxon>Conexibacteraceae</taxon>
        <taxon>Conexibacter</taxon>
    </lineage>
</organism>
<dbReference type="InterPro" id="IPR050313">
    <property type="entry name" value="Carb_Metab_HTH_regulators"/>
</dbReference>
<evidence type="ECO:0000256" key="1">
    <source>
        <dbReference type="ARBA" id="ARBA00023015"/>
    </source>
</evidence>
<dbReference type="PRINTS" id="PR00037">
    <property type="entry name" value="HTHLACR"/>
</dbReference>
<dbReference type="InterPro" id="IPR014036">
    <property type="entry name" value="DeoR-like_C"/>
</dbReference>
<dbReference type="InterPro" id="IPR018356">
    <property type="entry name" value="Tscrpt_reg_HTH_DeoR_CS"/>
</dbReference>
<dbReference type="RefSeq" id="WP_318600032.1">
    <property type="nucleotide sequence ID" value="NZ_JAWSTH010000093.1"/>
</dbReference>
<dbReference type="PANTHER" id="PTHR30363">
    <property type="entry name" value="HTH-TYPE TRANSCRIPTIONAL REGULATOR SRLR-RELATED"/>
    <property type="match status" value="1"/>
</dbReference>
<protein>
    <submittedName>
        <fullName evidence="5">DeoR/GlpR family DNA-binding transcription regulator</fullName>
    </submittedName>
</protein>
<evidence type="ECO:0000256" key="3">
    <source>
        <dbReference type="ARBA" id="ARBA00023163"/>
    </source>
</evidence>
<accession>A0ABU4HWB2</accession>
<dbReference type="SMART" id="SM00420">
    <property type="entry name" value="HTH_DEOR"/>
    <property type="match status" value="1"/>
</dbReference>
<evidence type="ECO:0000256" key="2">
    <source>
        <dbReference type="ARBA" id="ARBA00023125"/>
    </source>
</evidence>
<reference evidence="6" key="1">
    <citation type="submission" date="2023-07" db="EMBL/GenBank/DDBJ databases">
        <title>Conexibacter stalactiti sp. nov., isolated from stalactites in a lava cave and emended description of the genus Conexibacter.</title>
        <authorList>
            <person name="Lee S.D."/>
        </authorList>
    </citation>
    <scope>NUCLEOTIDE SEQUENCE [LARGE SCALE GENOMIC DNA]</scope>
    <source>
        <strain evidence="6">KCTC 39840</strain>
    </source>
</reference>
<evidence type="ECO:0000313" key="6">
    <source>
        <dbReference type="Proteomes" id="UP001284601"/>
    </source>
</evidence>
<keyword evidence="3" id="KW-0804">Transcription</keyword>
<dbReference type="SUPFAM" id="SSF46785">
    <property type="entry name" value="Winged helix' DNA-binding domain"/>
    <property type="match status" value="1"/>
</dbReference>
<name>A0ABU4HWB2_9ACTN</name>
<dbReference type="PROSITE" id="PS00894">
    <property type="entry name" value="HTH_DEOR_1"/>
    <property type="match status" value="1"/>
</dbReference>
<proteinExistence type="predicted"/>
<dbReference type="InterPro" id="IPR037171">
    <property type="entry name" value="NagB/RpiA_transferase-like"/>
</dbReference>
<dbReference type="InterPro" id="IPR036390">
    <property type="entry name" value="WH_DNA-bd_sf"/>
</dbReference>
<keyword evidence="1" id="KW-0805">Transcription regulation</keyword>
<dbReference type="Proteomes" id="UP001284601">
    <property type="component" value="Unassembled WGS sequence"/>
</dbReference>
<dbReference type="Pfam" id="PF08220">
    <property type="entry name" value="HTH_DeoR"/>
    <property type="match status" value="1"/>
</dbReference>
<dbReference type="SUPFAM" id="SSF100950">
    <property type="entry name" value="NagB/RpiA/CoA transferase-like"/>
    <property type="match status" value="1"/>
</dbReference>
<reference evidence="5 6" key="2">
    <citation type="submission" date="2023-10" db="EMBL/GenBank/DDBJ databases">
        <authorList>
            <person name="Han X.F."/>
        </authorList>
    </citation>
    <scope>NUCLEOTIDE SEQUENCE [LARGE SCALE GENOMIC DNA]</scope>
    <source>
        <strain evidence="5 6">KCTC 39840</strain>
    </source>
</reference>
<dbReference type="Pfam" id="PF00455">
    <property type="entry name" value="DeoRC"/>
    <property type="match status" value="1"/>
</dbReference>
<sequence length="212" mass="22424">MPATAHGRLRSSDRRLALERLLRTAGTLTLADAHVRFDVSPMTIRRDFDELERRRVAVRTHGGIVLRSLLSPAARAQPPDAAADAALRGIAEHAVDALRPDETIFLDGGPLAVPIAAALIARNVRFAVVTTSLPATSLLSRHDSPPAAVTLAGGDFDPASRSFVGPTALAAIARHYADRALVSVGEADADPRLADVTRAMVDHARDALTLTA</sequence>
<dbReference type="PROSITE" id="PS51000">
    <property type="entry name" value="HTH_DEOR_2"/>
    <property type="match status" value="1"/>
</dbReference>
<comment type="caution">
    <text evidence="5">The sequence shown here is derived from an EMBL/GenBank/DDBJ whole genome shotgun (WGS) entry which is preliminary data.</text>
</comment>
<dbReference type="EMBL" id="JAWSTH010000093">
    <property type="protein sequence ID" value="MDW5597566.1"/>
    <property type="molecule type" value="Genomic_DNA"/>
</dbReference>
<dbReference type="SMART" id="SM01134">
    <property type="entry name" value="DeoRC"/>
    <property type="match status" value="1"/>
</dbReference>
<keyword evidence="2 5" id="KW-0238">DNA-binding</keyword>
<dbReference type="InterPro" id="IPR001034">
    <property type="entry name" value="DeoR_HTH"/>
</dbReference>
<gene>
    <name evidence="5" type="ORF">R7226_24665</name>
</gene>
<dbReference type="PANTHER" id="PTHR30363:SF44">
    <property type="entry name" value="AGA OPERON TRANSCRIPTIONAL REPRESSOR-RELATED"/>
    <property type="match status" value="1"/>
</dbReference>
<keyword evidence="6" id="KW-1185">Reference proteome</keyword>